<dbReference type="OrthoDB" id="8908892at2"/>
<dbReference type="AlphaFoldDB" id="A0A132EMG5"/>
<protein>
    <submittedName>
        <fullName evidence="1">Uncharacterized protein</fullName>
    </submittedName>
</protein>
<gene>
    <name evidence="1" type="ORF">WT56_34170</name>
</gene>
<evidence type="ECO:0000313" key="1">
    <source>
        <dbReference type="EMBL" id="KWF37441.1"/>
    </source>
</evidence>
<proteinExistence type="predicted"/>
<sequence>MIAGGLLVSAGHANASDYGCTVLLCLANPASNGGPKGIAECVAPITKLFDDLAHFRPFPTCDMADGNDGSSYAKQVTAPYDPCPSPLKPAPAGTWVVEGQKKTGSGQSWFVPQAGNFTLAGAAQITEQQTLPGMNFTTGPQACVGNKVGYYVAGSQTNGDEHSVNVYDQVVWQKYQSPRAIDVYIDKQFYQRVHW</sequence>
<accession>A0A132EMG5</accession>
<evidence type="ECO:0000313" key="2">
    <source>
        <dbReference type="Proteomes" id="UP000062912"/>
    </source>
</evidence>
<name>A0A132EMG5_9BURK</name>
<dbReference type="EMBL" id="LPJR01000002">
    <property type="protein sequence ID" value="KWF37441.1"/>
    <property type="molecule type" value="Genomic_DNA"/>
</dbReference>
<organism evidence="1 2">
    <name type="scientific">Burkholderia pseudomultivorans</name>
    <dbReference type="NCBI Taxonomy" id="1207504"/>
    <lineage>
        <taxon>Bacteria</taxon>
        <taxon>Pseudomonadati</taxon>
        <taxon>Pseudomonadota</taxon>
        <taxon>Betaproteobacteria</taxon>
        <taxon>Burkholderiales</taxon>
        <taxon>Burkholderiaceae</taxon>
        <taxon>Burkholderia</taxon>
        <taxon>Burkholderia cepacia complex</taxon>
    </lineage>
</organism>
<reference evidence="1 2" key="1">
    <citation type="submission" date="2015-11" db="EMBL/GenBank/DDBJ databases">
        <title>Expanding the genomic diversity of Burkholderia species for the development of highly accurate diagnostics.</title>
        <authorList>
            <person name="Sahl J."/>
            <person name="Keim P."/>
            <person name="Wagner D."/>
        </authorList>
    </citation>
    <scope>NUCLEOTIDE SEQUENCE [LARGE SCALE GENOMIC DNA]</scope>
    <source>
        <strain evidence="1 2">MSMB368WGS</strain>
    </source>
</reference>
<comment type="caution">
    <text evidence="1">The sequence shown here is derived from an EMBL/GenBank/DDBJ whole genome shotgun (WGS) entry which is preliminary data.</text>
</comment>
<dbReference type="Proteomes" id="UP000062912">
    <property type="component" value="Unassembled WGS sequence"/>
</dbReference>